<evidence type="ECO:0000256" key="1">
    <source>
        <dbReference type="ARBA" id="ARBA00004571"/>
    </source>
</evidence>
<keyword evidence="2 8" id="KW-0813">Transport</keyword>
<dbReference type="InterPro" id="IPR012910">
    <property type="entry name" value="Plug_dom"/>
</dbReference>
<keyword evidence="10" id="KW-0732">Signal</keyword>
<dbReference type="InterPro" id="IPR037066">
    <property type="entry name" value="Plug_dom_sf"/>
</dbReference>
<evidence type="ECO:0000256" key="2">
    <source>
        <dbReference type="ARBA" id="ARBA00022448"/>
    </source>
</evidence>
<dbReference type="Pfam" id="PF00593">
    <property type="entry name" value="TonB_dep_Rec_b-barrel"/>
    <property type="match status" value="1"/>
</dbReference>
<evidence type="ECO:0000256" key="8">
    <source>
        <dbReference type="PROSITE-ProRule" id="PRU01360"/>
    </source>
</evidence>
<dbReference type="AlphaFoldDB" id="A0A1M5KN67"/>
<dbReference type="Gene3D" id="2.40.170.20">
    <property type="entry name" value="TonB-dependent receptor, beta-barrel domain"/>
    <property type="match status" value="1"/>
</dbReference>
<keyword evidence="6 8" id="KW-0472">Membrane</keyword>
<dbReference type="STRING" id="229205.SAMN05444372_10721"/>
<comment type="subcellular location">
    <subcellularLocation>
        <location evidence="1 8">Cell outer membrane</location>
        <topology evidence="1 8">Multi-pass membrane protein</topology>
    </subcellularLocation>
</comment>
<evidence type="ECO:0000256" key="3">
    <source>
        <dbReference type="ARBA" id="ARBA00022452"/>
    </source>
</evidence>
<evidence type="ECO:0000256" key="4">
    <source>
        <dbReference type="ARBA" id="ARBA00022692"/>
    </source>
</evidence>
<dbReference type="Gene3D" id="2.170.130.10">
    <property type="entry name" value="TonB-dependent receptor, plug domain"/>
    <property type="match status" value="1"/>
</dbReference>
<evidence type="ECO:0000313" key="14">
    <source>
        <dbReference type="Proteomes" id="UP000184020"/>
    </source>
</evidence>
<keyword evidence="14" id="KW-1185">Reference proteome</keyword>
<evidence type="ECO:0000256" key="6">
    <source>
        <dbReference type="ARBA" id="ARBA00023136"/>
    </source>
</evidence>
<gene>
    <name evidence="13" type="ORF">SAMN05444372_10721</name>
</gene>
<evidence type="ECO:0000256" key="5">
    <source>
        <dbReference type="ARBA" id="ARBA00023077"/>
    </source>
</evidence>
<organism evidence="13 14">
    <name type="scientific">Flavobacterium micromati</name>
    <dbReference type="NCBI Taxonomy" id="229205"/>
    <lineage>
        <taxon>Bacteria</taxon>
        <taxon>Pseudomonadati</taxon>
        <taxon>Bacteroidota</taxon>
        <taxon>Flavobacteriia</taxon>
        <taxon>Flavobacteriales</taxon>
        <taxon>Flavobacteriaceae</taxon>
        <taxon>Flavobacterium</taxon>
    </lineage>
</organism>
<keyword evidence="5 9" id="KW-0798">TonB box</keyword>
<evidence type="ECO:0000256" key="7">
    <source>
        <dbReference type="ARBA" id="ARBA00023237"/>
    </source>
</evidence>
<evidence type="ECO:0000256" key="9">
    <source>
        <dbReference type="RuleBase" id="RU003357"/>
    </source>
</evidence>
<dbReference type="InterPro" id="IPR000531">
    <property type="entry name" value="Beta-barrel_TonB"/>
</dbReference>
<dbReference type="PANTHER" id="PTHR30442:SF0">
    <property type="entry name" value="FE(3+) DICITRATE TRANSPORT PROTEIN FECA"/>
    <property type="match status" value="1"/>
</dbReference>
<dbReference type="PANTHER" id="PTHR30442">
    <property type="entry name" value="IRON III DICITRATE TRANSPORT PROTEIN FECA"/>
    <property type="match status" value="1"/>
</dbReference>
<feature type="domain" description="TonB-dependent receptor plug" evidence="12">
    <location>
        <begin position="81"/>
        <end position="169"/>
    </location>
</feature>
<dbReference type="GO" id="GO:0009279">
    <property type="term" value="C:cell outer membrane"/>
    <property type="evidence" value="ECO:0007669"/>
    <property type="project" value="UniProtKB-SubCell"/>
</dbReference>
<dbReference type="OrthoDB" id="9758472at2"/>
<dbReference type="GO" id="GO:0033214">
    <property type="term" value="P:siderophore-iron import into cell"/>
    <property type="evidence" value="ECO:0007669"/>
    <property type="project" value="TreeGrafter"/>
</dbReference>
<evidence type="ECO:0000259" key="12">
    <source>
        <dbReference type="Pfam" id="PF07715"/>
    </source>
</evidence>
<dbReference type="EMBL" id="FQWF01000007">
    <property type="protein sequence ID" value="SHG54166.1"/>
    <property type="molecule type" value="Genomic_DNA"/>
</dbReference>
<dbReference type="RefSeq" id="WP_073019207.1">
    <property type="nucleotide sequence ID" value="NZ_FQWF01000007.1"/>
</dbReference>
<accession>A0A1M5KN67</accession>
<comment type="similarity">
    <text evidence="8 9">Belongs to the TonB-dependent receptor family.</text>
</comment>
<name>A0A1M5KN67_9FLAO</name>
<feature type="chain" id="PRO_5012115659" evidence="10">
    <location>
        <begin position="19"/>
        <end position="752"/>
    </location>
</feature>
<protein>
    <submittedName>
        <fullName evidence="13">Fe(3+) dicitrate transport protein</fullName>
    </submittedName>
</protein>
<dbReference type="SUPFAM" id="SSF56935">
    <property type="entry name" value="Porins"/>
    <property type="match status" value="1"/>
</dbReference>
<dbReference type="InterPro" id="IPR036942">
    <property type="entry name" value="Beta-barrel_TonB_sf"/>
</dbReference>
<dbReference type="InterPro" id="IPR039426">
    <property type="entry name" value="TonB-dep_rcpt-like"/>
</dbReference>
<proteinExistence type="inferred from homology"/>
<reference evidence="14" key="1">
    <citation type="submission" date="2016-11" db="EMBL/GenBank/DDBJ databases">
        <authorList>
            <person name="Varghese N."/>
            <person name="Submissions S."/>
        </authorList>
    </citation>
    <scope>NUCLEOTIDE SEQUENCE [LARGE SCALE GENOMIC DNA]</scope>
    <source>
        <strain evidence="14">DSM 17659</strain>
    </source>
</reference>
<evidence type="ECO:0000259" key="11">
    <source>
        <dbReference type="Pfam" id="PF00593"/>
    </source>
</evidence>
<sequence length="752" mass="83850">MKYSIIAASLLITSVLFAQQKEQSKTELDSIENANKAAIDLETVIVTPFQQSPERQPAVKGNVIFVGKKNEVLKLSAITANLTTNNAREVFSRVPGVNIWENDGSGIQVNIGVRGLSPNRSWELNTRQNGYDISSDVFGYPEAYYNPPLEAVENIELVRGGASLQFGPQFGGMLNYVLKREQKRKFTFETQNTVGSYNLMSSYNAIGGKINKFSYYAYNHSRSGDGWRENSKYKVRNSHLFLEYAFTEDTKLSAEYTNMDYSMQQAGGLTDQQFKENSRQSSRDRNWFGAPWNLFSVNFDTKISNSLTSNTKLFGLVGERNSVGFLGTPNVEDAINPATNDYSNRRVDRDFYKNIGIENRNTYSYAIGKSQNTLAFGARMYKAETQRQQSGRGTTGSNFDLTTLEKYPRDLHFNTENVAFFAENNFKVTENFSVVPGVRYEYITSSGDGRFGVSSGNDIPFQNEKITRHQPLFGLGMEYKLGSTNIYGNITQAFRPVLFSDITPPAVTDVVDPNLRDASGYNADLGYRGTVKGFLNFDFSLFYLSYNNRIGGVRQFVNNDPTQGTFLFRTNLGETVNKGIEGFVNMNVTKFFGVDNAFGNIDVFATTSFIDSRYTDFRISSATGAAPNTVITETNLAGNRVENAPRYIHNFGISWSKTQFSATLQYKTSGKIFTDANNTTAASANGVTGLLDGYKVMDLSAEYKFLKNYNIRSGINNLTNENYATRRASGYPGPGILPGEARTFFISIGAKL</sequence>
<keyword evidence="4 8" id="KW-0812">Transmembrane</keyword>
<evidence type="ECO:0000256" key="10">
    <source>
        <dbReference type="SAM" id="SignalP"/>
    </source>
</evidence>
<dbReference type="PROSITE" id="PS52016">
    <property type="entry name" value="TONB_DEPENDENT_REC_3"/>
    <property type="match status" value="1"/>
</dbReference>
<keyword evidence="7 8" id="KW-0998">Cell outer membrane</keyword>
<feature type="signal peptide" evidence="10">
    <location>
        <begin position="1"/>
        <end position="18"/>
    </location>
</feature>
<dbReference type="Proteomes" id="UP000184020">
    <property type="component" value="Unassembled WGS sequence"/>
</dbReference>
<evidence type="ECO:0000313" key="13">
    <source>
        <dbReference type="EMBL" id="SHG54166.1"/>
    </source>
</evidence>
<keyword evidence="3 8" id="KW-1134">Transmembrane beta strand</keyword>
<feature type="domain" description="TonB-dependent receptor-like beta-barrel" evidence="11">
    <location>
        <begin position="247"/>
        <end position="718"/>
    </location>
</feature>
<dbReference type="Pfam" id="PF07715">
    <property type="entry name" value="Plug"/>
    <property type="match status" value="1"/>
</dbReference>